<sequence>MKYIMAFALGAMSVLGFATAASAETFTVECTSTSQLCDRTATLNFISDGPGTEYAVTLKAPSTHCSAVRYLVYSNDGQRRLLGRTTFLNAGESDYVFLGNNYARGSQSVLIGAEGWIGNCNTGRLHSWGVDANAYPVPR</sequence>
<dbReference type="Proteomes" id="UP000505210">
    <property type="component" value="Chromosome"/>
</dbReference>
<reference evidence="2 3" key="1">
    <citation type="submission" date="2020-05" db="EMBL/GenBank/DDBJ databases">
        <title>Complete genome sequence of of a novel Thermoleptolyngbya strain isolated from hot springs of Ganzi, Sichuan China.</title>
        <authorList>
            <person name="Tang J."/>
            <person name="Daroch M."/>
            <person name="Li L."/>
            <person name="Waleron K."/>
            <person name="Waleron M."/>
            <person name="Waleron M."/>
        </authorList>
    </citation>
    <scope>NUCLEOTIDE SEQUENCE [LARGE SCALE GENOMIC DNA]</scope>
    <source>
        <strain evidence="2 3">PKUAC-SCTA183</strain>
    </source>
</reference>
<dbReference type="RefSeq" id="WP_172354039.1">
    <property type="nucleotide sequence ID" value="NZ_CP053661.1"/>
</dbReference>
<dbReference type="EMBL" id="CP053661">
    <property type="protein sequence ID" value="QKD81642.1"/>
    <property type="molecule type" value="Genomic_DNA"/>
</dbReference>
<evidence type="ECO:0000256" key="1">
    <source>
        <dbReference type="SAM" id="SignalP"/>
    </source>
</evidence>
<keyword evidence="3" id="KW-1185">Reference proteome</keyword>
<name>A0A6M8B677_9CYAN</name>
<dbReference type="AlphaFoldDB" id="A0A6M8B677"/>
<keyword evidence="1" id="KW-0732">Signal</keyword>
<protein>
    <submittedName>
        <fullName evidence="2">Uncharacterized protein</fullName>
    </submittedName>
</protein>
<gene>
    <name evidence="2" type="ORF">HPC62_05065</name>
</gene>
<evidence type="ECO:0000313" key="3">
    <source>
        <dbReference type="Proteomes" id="UP000505210"/>
    </source>
</evidence>
<evidence type="ECO:0000313" key="2">
    <source>
        <dbReference type="EMBL" id="QKD81642.1"/>
    </source>
</evidence>
<accession>A0A6M8B677</accession>
<organism evidence="2 3">
    <name type="scientific">Thermoleptolyngbya sichuanensis A183</name>
    <dbReference type="NCBI Taxonomy" id="2737172"/>
    <lineage>
        <taxon>Bacteria</taxon>
        <taxon>Bacillati</taxon>
        <taxon>Cyanobacteriota</taxon>
        <taxon>Cyanophyceae</taxon>
        <taxon>Oculatellales</taxon>
        <taxon>Oculatellaceae</taxon>
        <taxon>Thermoleptolyngbya</taxon>
        <taxon>Thermoleptolyngbya sichuanensis</taxon>
    </lineage>
</organism>
<feature type="signal peptide" evidence="1">
    <location>
        <begin position="1"/>
        <end position="23"/>
    </location>
</feature>
<proteinExistence type="predicted"/>
<feature type="chain" id="PRO_5027006763" evidence="1">
    <location>
        <begin position="24"/>
        <end position="139"/>
    </location>
</feature>
<dbReference type="KEGG" id="theu:HPC62_05065"/>